<proteinExistence type="predicted"/>
<name>X1HF18_9ZZZZ</name>
<keyword evidence="1" id="KW-1133">Transmembrane helix</keyword>
<evidence type="ECO:0000256" key="1">
    <source>
        <dbReference type="SAM" id="Phobius"/>
    </source>
</evidence>
<protein>
    <submittedName>
        <fullName evidence="2">Uncharacterized protein</fullName>
    </submittedName>
</protein>
<organism evidence="2">
    <name type="scientific">marine sediment metagenome</name>
    <dbReference type="NCBI Taxonomy" id="412755"/>
    <lineage>
        <taxon>unclassified sequences</taxon>
        <taxon>metagenomes</taxon>
        <taxon>ecological metagenomes</taxon>
    </lineage>
</organism>
<reference evidence="2" key="1">
    <citation type="journal article" date="2014" name="Front. Microbiol.">
        <title>High frequency of phylogenetically diverse reductive dehalogenase-homologous genes in deep subseafloor sedimentary metagenomes.</title>
        <authorList>
            <person name="Kawai M."/>
            <person name="Futagami T."/>
            <person name="Toyoda A."/>
            <person name="Takaki Y."/>
            <person name="Nishi S."/>
            <person name="Hori S."/>
            <person name="Arai W."/>
            <person name="Tsubouchi T."/>
            <person name="Morono Y."/>
            <person name="Uchiyama I."/>
            <person name="Ito T."/>
            <person name="Fujiyama A."/>
            <person name="Inagaki F."/>
            <person name="Takami H."/>
        </authorList>
    </citation>
    <scope>NUCLEOTIDE SEQUENCE</scope>
    <source>
        <strain evidence="2">Expedition CK06-06</strain>
    </source>
</reference>
<gene>
    <name evidence="2" type="ORF">S03H2_26895</name>
</gene>
<feature type="non-terminal residue" evidence="2">
    <location>
        <position position="1"/>
    </location>
</feature>
<dbReference type="EMBL" id="BARU01015817">
    <property type="protein sequence ID" value="GAH55655.1"/>
    <property type="molecule type" value="Genomic_DNA"/>
</dbReference>
<evidence type="ECO:0000313" key="2">
    <source>
        <dbReference type="EMBL" id="GAH55655.1"/>
    </source>
</evidence>
<dbReference type="AlphaFoldDB" id="X1HF18"/>
<keyword evidence="1" id="KW-0472">Membrane</keyword>
<comment type="caution">
    <text evidence="2">The sequence shown here is derived from an EMBL/GenBank/DDBJ whole genome shotgun (WGS) entry which is preliminary data.</text>
</comment>
<keyword evidence="1" id="KW-0812">Transmembrane</keyword>
<sequence>TDVAYFTRIPGRATLMVIAASIAVKRVVNPAASWRGWVDHLVVLLIIAVSTWLIASFVRVAERQAISRFGGGDEI</sequence>
<feature type="transmembrane region" description="Helical" evidence="1">
    <location>
        <begin position="37"/>
        <end position="58"/>
    </location>
</feature>
<feature type="non-terminal residue" evidence="2">
    <location>
        <position position="75"/>
    </location>
</feature>
<accession>X1HF18</accession>